<name>A0A512L3W8_9PROT</name>
<reference evidence="1 2" key="1">
    <citation type="submission" date="2019-07" db="EMBL/GenBank/DDBJ databases">
        <title>Whole genome shotgun sequence of Thiobacillus plumbophilus NBRC 107929.</title>
        <authorList>
            <person name="Hosoyama A."/>
            <person name="Uohara A."/>
            <person name="Ohji S."/>
            <person name="Ichikawa N."/>
        </authorList>
    </citation>
    <scope>NUCLEOTIDE SEQUENCE [LARGE SCALE GENOMIC DNA]</scope>
    <source>
        <strain evidence="1 2">NBRC 107929</strain>
    </source>
</reference>
<organism evidence="1 2">
    <name type="scientific">Sulfuriferula plumbiphila</name>
    <dbReference type="NCBI Taxonomy" id="171865"/>
    <lineage>
        <taxon>Bacteria</taxon>
        <taxon>Pseudomonadati</taxon>
        <taxon>Pseudomonadota</taxon>
        <taxon>Betaproteobacteria</taxon>
        <taxon>Nitrosomonadales</taxon>
        <taxon>Sulfuricellaceae</taxon>
        <taxon>Sulfuriferula</taxon>
    </lineage>
</organism>
<dbReference type="Proteomes" id="UP000321337">
    <property type="component" value="Unassembled WGS sequence"/>
</dbReference>
<keyword evidence="2" id="KW-1185">Reference proteome</keyword>
<gene>
    <name evidence="1" type="ORF">TPL01_03030</name>
</gene>
<proteinExistence type="predicted"/>
<evidence type="ECO:0000313" key="1">
    <source>
        <dbReference type="EMBL" id="GEP29165.1"/>
    </source>
</evidence>
<comment type="caution">
    <text evidence="1">The sequence shown here is derived from an EMBL/GenBank/DDBJ whole genome shotgun (WGS) entry which is preliminary data.</text>
</comment>
<sequence>MGRSLLRPGALHELGKLSRIQQRRVRIHRIGLANAYGNQALPQ</sequence>
<dbReference type="EMBL" id="BKAD01000003">
    <property type="protein sequence ID" value="GEP29165.1"/>
    <property type="molecule type" value="Genomic_DNA"/>
</dbReference>
<protein>
    <submittedName>
        <fullName evidence="1">Uncharacterized protein</fullName>
    </submittedName>
</protein>
<evidence type="ECO:0000313" key="2">
    <source>
        <dbReference type="Proteomes" id="UP000321337"/>
    </source>
</evidence>
<accession>A0A512L3W8</accession>
<dbReference type="AlphaFoldDB" id="A0A512L3W8"/>